<accession>A0A1U7P518</accession>
<name>A0A1U7P518_9DEIO</name>
<proteinExistence type="predicted"/>
<evidence type="ECO:0000313" key="1">
    <source>
        <dbReference type="EMBL" id="OLV20263.1"/>
    </source>
</evidence>
<dbReference type="EMBL" id="MSTI01000005">
    <property type="protein sequence ID" value="OLV20263.1"/>
    <property type="molecule type" value="Genomic_DNA"/>
</dbReference>
<reference evidence="1 2" key="1">
    <citation type="submission" date="2017-01" db="EMBL/GenBank/DDBJ databases">
        <title>Genome Analysis of Deinococcus marmoris KOPRI26562.</title>
        <authorList>
            <person name="Kim J.H."/>
            <person name="Oh H.-M."/>
        </authorList>
    </citation>
    <scope>NUCLEOTIDE SEQUENCE [LARGE SCALE GENOMIC DNA]</scope>
    <source>
        <strain evidence="1 2">KOPRI26562</strain>
    </source>
</reference>
<dbReference type="Proteomes" id="UP000186607">
    <property type="component" value="Unassembled WGS sequence"/>
</dbReference>
<evidence type="ECO:0000313" key="2">
    <source>
        <dbReference type="Proteomes" id="UP000186607"/>
    </source>
</evidence>
<sequence>MDYVETVQRETTARHDITARKDARIAEIETVRATLELYLEKTFDERRSNFREMFARLDTAQAQANLAEMQLLLGGILDLAKSSPFKDLATFKANLDNPDFVLEL</sequence>
<protein>
    <submittedName>
        <fullName evidence="1">Uncharacterized protein</fullName>
    </submittedName>
</protein>
<dbReference type="AlphaFoldDB" id="A0A1U7P518"/>
<keyword evidence="2" id="KW-1185">Reference proteome</keyword>
<gene>
    <name evidence="1" type="ORF">BOO71_0000253</name>
</gene>
<comment type="caution">
    <text evidence="1">The sequence shown here is derived from an EMBL/GenBank/DDBJ whole genome shotgun (WGS) entry which is preliminary data.</text>
</comment>
<organism evidence="1 2">
    <name type="scientific">Deinococcus marmoris</name>
    <dbReference type="NCBI Taxonomy" id="249408"/>
    <lineage>
        <taxon>Bacteria</taxon>
        <taxon>Thermotogati</taxon>
        <taxon>Deinococcota</taxon>
        <taxon>Deinococci</taxon>
        <taxon>Deinococcales</taxon>
        <taxon>Deinococcaceae</taxon>
        <taxon>Deinococcus</taxon>
    </lineage>
</organism>